<proteinExistence type="predicted"/>
<feature type="domain" description="HTH cro/C1-type" evidence="1">
    <location>
        <begin position="19"/>
        <end position="75"/>
    </location>
</feature>
<dbReference type="CDD" id="cd00093">
    <property type="entry name" value="HTH_XRE"/>
    <property type="match status" value="1"/>
</dbReference>
<evidence type="ECO:0000259" key="1">
    <source>
        <dbReference type="SMART" id="SM00530"/>
    </source>
</evidence>
<dbReference type="Gene3D" id="1.10.260.40">
    <property type="entry name" value="lambda repressor-like DNA-binding domains"/>
    <property type="match status" value="1"/>
</dbReference>
<dbReference type="OrthoDB" id="4966777at2"/>
<dbReference type="InterPro" id="IPR010982">
    <property type="entry name" value="Lambda_DNA-bd_dom_sf"/>
</dbReference>
<dbReference type="SUPFAM" id="SSF47413">
    <property type="entry name" value="lambda repressor-like DNA-binding domains"/>
    <property type="match status" value="1"/>
</dbReference>
<dbReference type="InterPro" id="IPR043917">
    <property type="entry name" value="DUF5753"/>
</dbReference>
<protein>
    <submittedName>
        <fullName evidence="2">XRE family transcriptional regulator</fullName>
    </submittedName>
</protein>
<dbReference type="RefSeq" id="WP_122192472.1">
    <property type="nucleotide sequence ID" value="NZ_JBHSKC010000016.1"/>
</dbReference>
<dbReference type="EMBL" id="RFFG01000002">
    <property type="protein sequence ID" value="RMI47623.1"/>
    <property type="molecule type" value="Genomic_DNA"/>
</dbReference>
<name>A0A3M2MFH7_9ACTN</name>
<dbReference type="Pfam" id="PF19054">
    <property type="entry name" value="DUF5753"/>
    <property type="match status" value="1"/>
</dbReference>
<organism evidence="2 3">
    <name type="scientific">Actinomadura harenae</name>
    <dbReference type="NCBI Taxonomy" id="2483351"/>
    <lineage>
        <taxon>Bacteria</taxon>
        <taxon>Bacillati</taxon>
        <taxon>Actinomycetota</taxon>
        <taxon>Actinomycetes</taxon>
        <taxon>Streptosporangiales</taxon>
        <taxon>Thermomonosporaceae</taxon>
        <taxon>Actinomadura</taxon>
    </lineage>
</organism>
<dbReference type="AlphaFoldDB" id="A0A3M2MFH7"/>
<comment type="caution">
    <text evidence="2">The sequence shown here is derived from an EMBL/GenBank/DDBJ whole genome shotgun (WGS) entry which is preliminary data.</text>
</comment>
<accession>A0A3M2MFH7</accession>
<sequence length="291" mass="33098">MPSSSSSSAQRARQQLADQLRELRQAAGLSGVDFARQAGWRDSTKVSQIERGSRPASPADVRLWCRLTGASPHREAELLAEQRAAAGMWQTHQQLNRAGLKARQEKIRDKYWRVRRHLVYQTKYIPGLLQTQALTTHYLTTARLEQHLDLDDVADAVRSRMDRQRCLERPDARWLFLLEEDVLWYRPAPVDVHIEQLEHLLDAMQRPTVSLGVIPRNIDRHGVNPEESFTMSELPDAVTVAVELVSGTLTLTQPYETQMYAEAWARLFGLAVHGDHARALIRASLEVLRSA</sequence>
<dbReference type="Proteomes" id="UP000282674">
    <property type="component" value="Unassembled WGS sequence"/>
</dbReference>
<keyword evidence="3" id="KW-1185">Reference proteome</keyword>
<gene>
    <name evidence="2" type="ORF">EBO15_01595</name>
</gene>
<dbReference type="Pfam" id="PF13560">
    <property type="entry name" value="HTH_31"/>
    <property type="match status" value="1"/>
</dbReference>
<dbReference type="SMART" id="SM00530">
    <property type="entry name" value="HTH_XRE"/>
    <property type="match status" value="1"/>
</dbReference>
<evidence type="ECO:0000313" key="3">
    <source>
        <dbReference type="Proteomes" id="UP000282674"/>
    </source>
</evidence>
<dbReference type="InterPro" id="IPR001387">
    <property type="entry name" value="Cro/C1-type_HTH"/>
</dbReference>
<reference evidence="2 3" key="1">
    <citation type="submission" date="2018-10" db="EMBL/GenBank/DDBJ databases">
        <title>Isolation from soil.</title>
        <authorList>
            <person name="Hu J."/>
        </authorList>
    </citation>
    <scope>NUCLEOTIDE SEQUENCE [LARGE SCALE GENOMIC DNA]</scope>
    <source>
        <strain evidence="2 3">NEAU-Ht49</strain>
    </source>
</reference>
<evidence type="ECO:0000313" key="2">
    <source>
        <dbReference type="EMBL" id="RMI47623.1"/>
    </source>
</evidence>
<dbReference type="GO" id="GO:0003677">
    <property type="term" value="F:DNA binding"/>
    <property type="evidence" value="ECO:0007669"/>
    <property type="project" value="InterPro"/>
</dbReference>